<evidence type="ECO:0000313" key="7">
    <source>
        <dbReference type="EMBL" id="VGO22942.1"/>
    </source>
</evidence>
<dbReference type="Pfam" id="PF24517">
    <property type="entry name" value="CBM96"/>
    <property type="match status" value="1"/>
</dbReference>
<proteinExistence type="predicted"/>
<dbReference type="Gene3D" id="4.10.1080.10">
    <property type="entry name" value="TSP type-3 repeat"/>
    <property type="match status" value="1"/>
</dbReference>
<name>A0A6C2URJ5_9BACT</name>
<dbReference type="Gene3D" id="2.60.120.200">
    <property type="match status" value="1"/>
</dbReference>
<dbReference type="NCBIfam" id="NF033679">
    <property type="entry name" value="DNRLRE_dom"/>
    <property type="match status" value="1"/>
</dbReference>
<keyword evidence="2" id="KW-0964">Secreted</keyword>
<dbReference type="Gene3D" id="3.20.20.80">
    <property type="entry name" value="Glycosidases"/>
    <property type="match status" value="1"/>
</dbReference>
<feature type="domain" description="Carbohydrate-binding module family 96" evidence="6">
    <location>
        <begin position="1273"/>
        <end position="1422"/>
    </location>
</feature>
<dbReference type="GO" id="GO:0005576">
    <property type="term" value="C:extracellular region"/>
    <property type="evidence" value="ECO:0007669"/>
    <property type="project" value="UniProtKB-SubCell"/>
</dbReference>
<sequence length="1550" mass="167952">MKLIRITLLLFSTLALGSQAAEVVQFGGTLTAAPHAGATSLVGWTGDHTNLTTGSSSSGNGTFDNLGAGASVSNPDTGLILTAEEVTQTNGTAPGIFNAGVRVGVDGGRSASINPGESISLRFNQDVELKALDLQAITSLDLYELSWNSSVVTNSSDYTFDAGVVLLEGSTLTIRGLVSGADPSDSRTDSFNLERLTVLTVEPPRGISVVDRGGSNVTAVVAPSLISSDHIRIEATAAAPAVSYTYKLLVQGGVPDSAAWIAAPAQDFLEDLYFFMEPTNQWIQITMVDASGTLTHTCGLQAGTLSAAPDDPILPAIYQANMKHGIIVEARELTTTSIPETDLIQLKKAGFKHIRMHIGQNRSLGILPWNEPHFYDLLDRWIEQALRHGLYCHIGNSDESDADPDDAVAYHAEMLQWWQVTADRYAHRSHRLAYHLFLETAGNTFVSDAGRLDALYDDVTTYLRPQDPSRLLIYTPPKINWAERLSYMSFPYTDSGLYWFADFHRRFAGGASWQTQASKDLLDYQFTVAKSFSDTEGVPLLLSAVGAYGGVEYIRNRIDYVDYIHSKCDALPASVTWLHMPLWFEENGGGPRPARQALLEAVNRTGTVDPSDPDGDLISTDDEINLYGTNPYESDSDGDNILDTHECTQASLNPTNAFDGHLSGYLSDGFVRRDLGQNADFDGDGMGNAWELNFVVDWENGHPLTDSHLFDINDPSDAEISQDNDGIPPVWERILRMDPHQRNYLAIEQLADQDNDGTITADEISAGTWPLQSTKYDCDADNLTGDVDPMPFIHDQGHIAAYTFSEATGSSVSDTSTQGSDNDAALIGNPSVADARLYLNGAGKFLDIPTTDFGPAAQRSIHLRFYPVEPNGYQVLYKEGGADSGLTIYLNDAAIWLGAWSAGQEHFVELGTALESNWHAVTLRFDGAGGELSGHLFRNNLRIGSTHSAIPFSTVGDASFRTTFGGSDDLSLVWQGASSATISDAYFNGFLDEIHIYNRELSEEEASLLSRNDLSPLKDLEVLNFTREVARYRFLNGSLDSTDSDTNSVASMLDATQHPAIDLNLLTNNSTLASINNLSMSQNGLAIAEFSVSADPGSDFEFSTLSLDWFAYTYNGADEHTLSVYTRVPGGTYVEAASNVVTLSTTETLTSTLQLDLSGAAYQGITNIDVQVRYAITSQSGQDAVGILSSNTSGSLYGLAGNHSDMVLRAALRDTDGDNIPDHLDNDDDGDGVVDSLDAFPKDSTETADTDGDGLGDNADPDLDNDGFFDPIQSAAIEDTFIHKFYSTDNYGTTTTLAIRSQDHSYSRIPLLKFDLTDEPLFGKAMLRVYSISEFDPINVYAIDNNWSETNVTWNSFMPGFGSLLASGSTPATGWIEFDLTAYIQSNGIFSVALDETSNADAGLLKSREADGGAFAPHLLLTAIGPDTDNDGITDEWELREFGTLTTLGEAGDLDQDGATDTAEFWAGTNPADSNSVFQLISFNPLPTDQTYLRWSTVTNRSYSVWGTEDLIGNQWTQHGAVSSGTETNLDSTISSTNSTCFFKIHSVFP</sequence>
<feature type="compositionally biased region" description="Acidic residues" evidence="4">
    <location>
        <begin position="1246"/>
        <end position="1263"/>
    </location>
</feature>
<gene>
    <name evidence="7" type="primary">celH_2</name>
    <name evidence="7" type="ORF">SCARR_05040</name>
</gene>
<evidence type="ECO:0000256" key="5">
    <source>
        <dbReference type="SAM" id="SignalP"/>
    </source>
</evidence>
<feature type="region of interest" description="Disordered" evidence="4">
    <location>
        <begin position="1219"/>
        <end position="1263"/>
    </location>
</feature>
<dbReference type="InterPro" id="IPR028974">
    <property type="entry name" value="TSP_type-3_rpt"/>
</dbReference>
<accession>A0A6C2URJ5</accession>
<dbReference type="Proteomes" id="UP000346198">
    <property type="component" value="Unassembled WGS sequence"/>
</dbReference>
<reference evidence="7 8" key="1">
    <citation type="submission" date="2019-04" db="EMBL/GenBank/DDBJ databases">
        <authorList>
            <person name="Van Vliet M D."/>
        </authorList>
    </citation>
    <scope>NUCLEOTIDE SEQUENCE [LARGE SCALE GENOMIC DNA]</scope>
    <source>
        <strain evidence="7 8">F21</strain>
    </source>
</reference>
<feature type="signal peptide" evidence="5">
    <location>
        <begin position="1"/>
        <end position="20"/>
    </location>
</feature>
<evidence type="ECO:0000256" key="4">
    <source>
        <dbReference type="SAM" id="MobiDB-lite"/>
    </source>
</evidence>
<dbReference type="InterPro" id="IPR018247">
    <property type="entry name" value="EF_Hand_1_Ca_BS"/>
</dbReference>
<dbReference type="InterPro" id="IPR017853">
    <property type="entry name" value="GH"/>
</dbReference>
<evidence type="ECO:0000256" key="1">
    <source>
        <dbReference type="ARBA" id="ARBA00004613"/>
    </source>
</evidence>
<dbReference type="GO" id="GO:0005509">
    <property type="term" value="F:calcium ion binding"/>
    <property type="evidence" value="ECO:0007669"/>
    <property type="project" value="InterPro"/>
</dbReference>
<dbReference type="InterPro" id="IPR013320">
    <property type="entry name" value="ConA-like_dom_sf"/>
</dbReference>
<comment type="subcellular location">
    <subcellularLocation>
        <location evidence="1">Secreted</location>
    </subcellularLocation>
</comment>
<keyword evidence="3 5" id="KW-0732">Signal</keyword>
<protein>
    <submittedName>
        <fullName evidence="7">Endoglucanase H</fullName>
    </submittedName>
</protein>
<evidence type="ECO:0000259" key="6">
    <source>
        <dbReference type="Pfam" id="PF24517"/>
    </source>
</evidence>
<dbReference type="SUPFAM" id="SSF103647">
    <property type="entry name" value="TSP type-3 repeat"/>
    <property type="match status" value="1"/>
</dbReference>
<keyword evidence="8" id="KW-1185">Reference proteome</keyword>
<organism evidence="7 8">
    <name type="scientific">Pontiella sulfatireligans</name>
    <dbReference type="NCBI Taxonomy" id="2750658"/>
    <lineage>
        <taxon>Bacteria</taxon>
        <taxon>Pseudomonadati</taxon>
        <taxon>Kiritimatiellota</taxon>
        <taxon>Kiritimatiellia</taxon>
        <taxon>Kiritimatiellales</taxon>
        <taxon>Pontiellaceae</taxon>
        <taxon>Pontiella</taxon>
    </lineage>
</organism>
<evidence type="ECO:0000256" key="3">
    <source>
        <dbReference type="ARBA" id="ARBA00022729"/>
    </source>
</evidence>
<dbReference type="Pfam" id="PF13385">
    <property type="entry name" value="Laminin_G_3"/>
    <property type="match status" value="1"/>
</dbReference>
<evidence type="ECO:0000256" key="2">
    <source>
        <dbReference type="ARBA" id="ARBA00022525"/>
    </source>
</evidence>
<dbReference type="EMBL" id="CAAHFH010000003">
    <property type="protein sequence ID" value="VGO22942.1"/>
    <property type="molecule type" value="Genomic_DNA"/>
</dbReference>
<feature type="chain" id="PRO_5025517141" evidence="5">
    <location>
        <begin position="21"/>
        <end position="1550"/>
    </location>
</feature>
<dbReference type="InterPro" id="IPR055372">
    <property type="entry name" value="CBM96"/>
</dbReference>
<evidence type="ECO:0000313" key="8">
    <source>
        <dbReference type="Proteomes" id="UP000346198"/>
    </source>
</evidence>
<dbReference type="RefSeq" id="WP_136064892.1">
    <property type="nucleotide sequence ID" value="NZ_CAAHFH010000003.1"/>
</dbReference>
<dbReference type="SUPFAM" id="SSF49899">
    <property type="entry name" value="Concanavalin A-like lectins/glucanases"/>
    <property type="match status" value="1"/>
</dbReference>
<dbReference type="PROSITE" id="PS00018">
    <property type="entry name" value="EF_HAND_1"/>
    <property type="match status" value="1"/>
</dbReference>
<dbReference type="SUPFAM" id="SSF51445">
    <property type="entry name" value="(Trans)glycosidases"/>
    <property type="match status" value="1"/>
</dbReference>